<evidence type="ECO:0008006" key="4">
    <source>
        <dbReference type="Google" id="ProtNLM"/>
    </source>
</evidence>
<protein>
    <recommendedName>
        <fullName evidence="4">Death domain-containing protein</fullName>
    </recommendedName>
</protein>
<dbReference type="InterPro" id="IPR011029">
    <property type="entry name" value="DEATH-like_dom_sf"/>
</dbReference>
<feature type="region of interest" description="Disordered" evidence="1">
    <location>
        <begin position="1"/>
        <end position="71"/>
    </location>
</feature>
<reference evidence="2" key="1">
    <citation type="submission" date="2022-01" db="EMBL/GenBank/DDBJ databases">
        <authorList>
            <person name="King R."/>
        </authorList>
    </citation>
    <scope>NUCLEOTIDE SEQUENCE</scope>
</reference>
<dbReference type="SUPFAM" id="SSF47986">
    <property type="entry name" value="DEATH domain"/>
    <property type="match status" value="1"/>
</dbReference>
<feature type="compositionally biased region" description="Basic and acidic residues" evidence="1">
    <location>
        <begin position="34"/>
        <end position="51"/>
    </location>
</feature>
<organism evidence="2 3">
    <name type="scientific">Ceutorhynchus assimilis</name>
    <name type="common">cabbage seed weevil</name>
    <dbReference type="NCBI Taxonomy" id="467358"/>
    <lineage>
        <taxon>Eukaryota</taxon>
        <taxon>Metazoa</taxon>
        <taxon>Ecdysozoa</taxon>
        <taxon>Arthropoda</taxon>
        <taxon>Hexapoda</taxon>
        <taxon>Insecta</taxon>
        <taxon>Pterygota</taxon>
        <taxon>Neoptera</taxon>
        <taxon>Endopterygota</taxon>
        <taxon>Coleoptera</taxon>
        <taxon>Polyphaga</taxon>
        <taxon>Cucujiformia</taxon>
        <taxon>Curculionidae</taxon>
        <taxon>Ceutorhynchinae</taxon>
        <taxon>Ceutorhynchus</taxon>
    </lineage>
</organism>
<proteinExistence type="predicted"/>
<keyword evidence="3" id="KW-1185">Reference proteome</keyword>
<sequence>MLDSDADLTIDAIPSPPRSPTSRKNKENIYAQNDNEKIPTKSIKKMEHVEEKEPDDDDYCEPNESSYEKPPEKPVVNVIQIINSPNTHVGNTYYHHFASKKAKSRESPRENKEIIELKNNPKPVTEKDINVVKDYIGYKNSWEDTFIELGFLRSKIQQHQYRFERDFNGLIAFLLTVWKQENGKAATVSKLANVLWDTNQHEALIYWSSKYDVLHKNNA</sequence>
<dbReference type="AlphaFoldDB" id="A0A9P0GPZ3"/>
<dbReference type="CDD" id="cd01670">
    <property type="entry name" value="Death"/>
    <property type="match status" value="1"/>
</dbReference>
<evidence type="ECO:0000313" key="3">
    <source>
        <dbReference type="Proteomes" id="UP001152799"/>
    </source>
</evidence>
<feature type="compositionally biased region" description="Acidic residues" evidence="1">
    <location>
        <begin position="52"/>
        <end position="61"/>
    </location>
</feature>
<evidence type="ECO:0000256" key="1">
    <source>
        <dbReference type="SAM" id="MobiDB-lite"/>
    </source>
</evidence>
<dbReference type="Gene3D" id="1.10.533.10">
    <property type="entry name" value="Death Domain, Fas"/>
    <property type="match status" value="1"/>
</dbReference>
<name>A0A9P0GPZ3_9CUCU</name>
<accession>A0A9P0GPZ3</accession>
<gene>
    <name evidence="2" type="ORF">CEUTPL_LOCUS680</name>
</gene>
<dbReference type="Proteomes" id="UP001152799">
    <property type="component" value="Chromosome 1"/>
</dbReference>
<dbReference type="EMBL" id="OU892277">
    <property type="protein sequence ID" value="CAH1121572.1"/>
    <property type="molecule type" value="Genomic_DNA"/>
</dbReference>
<dbReference type="OrthoDB" id="535509at2759"/>
<evidence type="ECO:0000313" key="2">
    <source>
        <dbReference type="EMBL" id="CAH1121572.1"/>
    </source>
</evidence>